<dbReference type="Gene3D" id="3.40.630.30">
    <property type="match status" value="1"/>
</dbReference>
<dbReference type="Proteomes" id="UP000199707">
    <property type="component" value="Unassembled WGS sequence"/>
</dbReference>
<dbReference type="SUPFAM" id="SSF55729">
    <property type="entry name" value="Acyl-CoA N-acyltransferases (Nat)"/>
    <property type="match status" value="1"/>
</dbReference>
<accession>A0A1G4X232</accession>
<dbReference type="InterPro" id="IPR045057">
    <property type="entry name" value="Gcn5-rel_NAT"/>
</dbReference>
<name>A0A1G4X232_9MYCO</name>
<dbReference type="EMBL" id="FMUB01000022">
    <property type="protein sequence ID" value="SCX34218.1"/>
    <property type="molecule type" value="Genomic_DNA"/>
</dbReference>
<protein>
    <recommendedName>
        <fullName evidence="1">N-acetyltransferase domain-containing protein</fullName>
    </recommendedName>
</protein>
<evidence type="ECO:0000259" key="1">
    <source>
        <dbReference type="PROSITE" id="PS51729"/>
    </source>
</evidence>
<gene>
    <name evidence="2" type="ORF">SAMN02799620_06262</name>
</gene>
<dbReference type="STRING" id="1502745.SAMN02799620_06262"/>
<proteinExistence type="predicted"/>
<dbReference type="PROSITE" id="PS51729">
    <property type="entry name" value="GNAT_YJDJ"/>
    <property type="match status" value="1"/>
</dbReference>
<dbReference type="InterPro" id="IPR016181">
    <property type="entry name" value="Acyl_CoA_acyltransferase"/>
</dbReference>
<sequence length="89" mass="9589">MSAEYTAAVVTPGDNRFTISLDGRQVGLVDFHDRDGVRVFTHTEIDPAFGGRGLGTQLVAETVAATRADGLSIESYCSMVTQYIAKHPE</sequence>
<organism evidence="2 3">
    <name type="scientific">Mycolicibacterium fluoranthenivorans</name>
    <dbReference type="NCBI Taxonomy" id="258505"/>
    <lineage>
        <taxon>Bacteria</taxon>
        <taxon>Bacillati</taxon>
        <taxon>Actinomycetota</taxon>
        <taxon>Actinomycetes</taxon>
        <taxon>Mycobacteriales</taxon>
        <taxon>Mycobacteriaceae</taxon>
        <taxon>Mycolicibacterium</taxon>
    </lineage>
</organism>
<dbReference type="Pfam" id="PF14542">
    <property type="entry name" value="Acetyltransf_CG"/>
    <property type="match status" value="1"/>
</dbReference>
<dbReference type="RefSeq" id="WP_090364725.1">
    <property type="nucleotide sequence ID" value="NZ_FMUB01000022.1"/>
</dbReference>
<evidence type="ECO:0000313" key="3">
    <source>
        <dbReference type="Proteomes" id="UP000199707"/>
    </source>
</evidence>
<dbReference type="AlphaFoldDB" id="A0A1G4X232"/>
<dbReference type="PANTHER" id="PTHR31435">
    <property type="entry name" value="PROTEIN NATD1"/>
    <property type="match status" value="1"/>
</dbReference>
<dbReference type="InterPro" id="IPR031165">
    <property type="entry name" value="GNAT_YJDJ"/>
</dbReference>
<dbReference type="CDD" id="cd04301">
    <property type="entry name" value="NAT_SF"/>
    <property type="match status" value="1"/>
</dbReference>
<dbReference type="PANTHER" id="PTHR31435:SF10">
    <property type="entry name" value="BSR4717 PROTEIN"/>
    <property type="match status" value="1"/>
</dbReference>
<feature type="domain" description="N-acetyltransferase" evidence="1">
    <location>
        <begin position="9"/>
        <end position="89"/>
    </location>
</feature>
<evidence type="ECO:0000313" key="2">
    <source>
        <dbReference type="EMBL" id="SCX34218.1"/>
    </source>
</evidence>
<reference evidence="3" key="1">
    <citation type="submission" date="2016-10" db="EMBL/GenBank/DDBJ databases">
        <authorList>
            <person name="Varghese N."/>
            <person name="Submissions S."/>
        </authorList>
    </citation>
    <scope>NUCLEOTIDE SEQUENCE [LARGE SCALE GENOMIC DNA]</scope>
    <source>
        <strain evidence="3">UNC267MFSha1.1M11</strain>
    </source>
</reference>